<dbReference type="EMBL" id="BSFI01000004">
    <property type="protein sequence ID" value="GLK67149.1"/>
    <property type="molecule type" value="Genomic_DNA"/>
</dbReference>
<dbReference type="RefSeq" id="WP_271167407.1">
    <property type="nucleotide sequence ID" value="NZ_BSFI01000004.1"/>
</dbReference>
<dbReference type="Proteomes" id="UP001143372">
    <property type="component" value="Unassembled WGS sequence"/>
</dbReference>
<reference evidence="1" key="2">
    <citation type="submission" date="2023-01" db="EMBL/GenBank/DDBJ databases">
        <authorList>
            <person name="Sun Q."/>
            <person name="Evtushenko L."/>
        </authorList>
    </citation>
    <scope>NUCLEOTIDE SEQUENCE</scope>
    <source>
        <strain evidence="1">VKM B-2347</strain>
    </source>
</reference>
<dbReference type="CDD" id="cd02980">
    <property type="entry name" value="TRX_Fd_family"/>
    <property type="match status" value="1"/>
</dbReference>
<proteinExistence type="predicted"/>
<name>A0A9W6MU92_9HYPH</name>
<accession>A0A9W6MU92</accession>
<organism evidence="1 2">
    <name type="scientific">Hansschlegelia plantiphila</name>
    <dbReference type="NCBI Taxonomy" id="374655"/>
    <lineage>
        <taxon>Bacteria</taxon>
        <taxon>Pseudomonadati</taxon>
        <taxon>Pseudomonadota</taxon>
        <taxon>Alphaproteobacteria</taxon>
        <taxon>Hyphomicrobiales</taxon>
        <taxon>Methylopilaceae</taxon>
        <taxon>Hansschlegelia</taxon>
    </lineage>
</organism>
<evidence type="ECO:0000313" key="1">
    <source>
        <dbReference type="EMBL" id="GLK67149.1"/>
    </source>
</evidence>
<protein>
    <submittedName>
        <fullName evidence="1">Ferredoxin</fullName>
    </submittedName>
</protein>
<dbReference type="SUPFAM" id="SSF52833">
    <property type="entry name" value="Thioredoxin-like"/>
    <property type="match status" value="1"/>
</dbReference>
<reference evidence="1" key="1">
    <citation type="journal article" date="2014" name="Int. J. Syst. Evol. Microbiol.">
        <title>Complete genome sequence of Corynebacterium casei LMG S-19264T (=DSM 44701T), isolated from a smear-ripened cheese.</title>
        <authorList>
            <consortium name="US DOE Joint Genome Institute (JGI-PGF)"/>
            <person name="Walter F."/>
            <person name="Albersmeier A."/>
            <person name="Kalinowski J."/>
            <person name="Ruckert C."/>
        </authorList>
    </citation>
    <scope>NUCLEOTIDE SEQUENCE</scope>
    <source>
        <strain evidence="1">VKM B-2347</strain>
    </source>
</reference>
<gene>
    <name evidence="1" type="primary">fer2</name>
    <name evidence="1" type="ORF">GCM10008179_07870</name>
</gene>
<dbReference type="AlphaFoldDB" id="A0A9W6MU92"/>
<dbReference type="InterPro" id="IPR036249">
    <property type="entry name" value="Thioredoxin-like_sf"/>
</dbReference>
<keyword evidence="2" id="KW-1185">Reference proteome</keyword>
<comment type="caution">
    <text evidence="1">The sequence shown here is derived from an EMBL/GenBank/DDBJ whole genome shotgun (WGS) entry which is preliminary data.</text>
</comment>
<sequence length="125" mass="13958">MTTSPPAPSVSPGDGEPLYRVHVFCCSNERPETHWRGSCAGRGSRRLCDYMCRLGMALGARRVRINHAGCMNVCEHGPVMVLYPEGVWYRYETETDVEEIMRSHVLGGVRVERLVLSIDPATLHG</sequence>
<evidence type="ECO:0000313" key="2">
    <source>
        <dbReference type="Proteomes" id="UP001143372"/>
    </source>
</evidence>
<dbReference type="Gene3D" id="3.40.30.10">
    <property type="entry name" value="Glutaredoxin"/>
    <property type="match status" value="1"/>
</dbReference>